<dbReference type="InterPro" id="IPR011004">
    <property type="entry name" value="Trimer_LpxA-like_sf"/>
</dbReference>
<dbReference type="Gene3D" id="2.160.10.10">
    <property type="entry name" value="Hexapeptide repeat proteins"/>
    <property type="match status" value="1"/>
</dbReference>
<dbReference type="EMBL" id="SLXD01000006">
    <property type="protein sequence ID" value="TCP02499.1"/>
    <property type="molecule type" value="Genomic_DNA"/>
</dbReference>
<dbReference type="InterPro" id="IPR051159">
    <property type="entry name" value="Hexapeptide_acetyltransf"/>
</dbReference>
<evidence type="ECO:0000313" key="1">
    <source>
        <dbReference type="EMBL" id="TCP02499.1"/>
    </source>
</evidence>
<dbReference type="OrthoDB" id="9801697at2"/>
<evidence type="ECO:0000313" key="2">
    <source>
        <dbReference type="Proteomes" id="UP000295106"/>
    </source>
</evidence>
<sequence length="193" mass="21177">MKETLQRWWRTLFGPRMFYGWRRGDGVWLAHTRISGASRLEAPERLQIEDHVYIGPFNFIDASGGLTIGEGCQISTHCVVLSHSSHQAVRLAGRSYWGEADPPGYRRAPTSIGAYSFLGSHSVVAPGSRIGRGALVRAFSYVSGEVPDFAIVAGQPARVIGDTREADEAWFAAHPDARADYDEWVRRTGAGGS</sequence>
<keyword evidence="1" id="KW-0808">Transferase</keyword>
<dbReference type="RefSeq" id="WP_132647009.1">
    <property type="nucleotide sequence ID" value="NZ_CP181386.1"/>
</dbReference>
<organism evidence="1 2">
    <name type="scientific">Rubrivivax gelatinosus</name>
    <name type="common">Rhodocyclus gelatinosus</name>
    <name type="synonym">Rhodopseudomonas gelatinosa</name>
    <dbReference type="NCBI Taxonomy" id="28068"/>
    <lineage>
        <taxon>Bacteria</taxon>
        <taxon>Pseudomonadati</taxon>
        <taxon>Pseudomonadota</taxon>
        <taxon>Betaproteobacteria</taxon>
        <taxon>Burkholderiales</taxon>
        <taxon>Sphaerotilaceae</taxon>
        <taxon>Rubrivivax</taxon>
    </lineage>
</organism>
<accession>A0A4R2M5J1</accession>
<name>A0A4R2M5J1_RUBGE</name>
<dbReference type="GeneID" id="99683462"/>
<dbReference type="PANTHER" id="PTHR23416:SF78">
    <property type="entry name" value="LIPOPOLYSACCHARIDE BIOSYNTHESIS O-ACETYL TRANSFERASE WBBJ-RELATED"/>
    <property type="match status" value="1"/>
</dbReference>
<dbReference type="Proteomes" id="UP000295106">
    <property type="component" value="Unassembled WGS sequence"/>
</dbReference>
<dbReference type="SUPFAM" id="SSF51161">
    <property type="entry name" value="Trimeric LpxA-like enzymes"/>
    <property type="match status" value="1"/>
</dbReference>
<gene>
    <name evidence="1" type="ORF">EV684_10661</name>
</gene>
<dbReference type="AlphaFoldDB" id="A0A4R2M5J1"/>
<protein>
    <submittedName>
        <fullName evidence="1">Transferase family hexapeptide repeat protein</fullName>
    </submittedName>
</protein>
<proteinExistence type="predicted"/>
<dbReference type="GO" id="GO:0016740">
    <property type="term" value="F:transferase activity"/>
    <property type="evidence" value="ECO:0007669"/>
    <property type="project" value="UniProtKB-KW"/>
</dbReference>
<comment type="caution">
    <text evidence="1">The sequence shown here is derived from an EMBL/GenBank/DDBJ whole genome shotgun (WGS) entry which is preliminary data.</text>
</comment>
<reference evidence="1 2" key="1">
    <citation type="submission" date="2019-03" db="EMBL/GenBank/DDBJ databases">
        <title>Genomic Encyclopedia of Type Strains, Phase IV (KMG-IV): sequencing the most valuable type-strain genomes for metagenomic binning, comparative biology and taxonomic classification.</title>
        <authorList>
            <person name="Goeker M."/>
        </authorList>
    </citation>
    <scope>NUCLEOTIDE SEQUENCE [LARGE SCALE GENOMIC DNA]</scope>
    <source>
        <strain evidence="1 2">DSM 1709</strain>
    </source>
</reference>
<dbReference type="CDD" id="cd04647">
    <property type="entry name" value="LbH_MAT_like"/>
    <property type="match status" value="1"/>
</dbReference>
<dbReference type="PANTHER" id="PTHR23416">
    <property type="entry name" value="SIALIC ACID SYNTHASE-RELATED"/>
    <property type="match status" value="1"/>
</dbReference>